<evidence type="ECO:0000313" key="1">
    <source>
        <dbReference type="EMBL" id="HEF64565.1"/>
    </source>
</evidence>
<name>A0A7C1JMX8_THERO</name>
<protein>
    <recommendedName>
        <fullName evidence="2">Cytochrome C biogenesis protein transmembrane domain-containing protein</fullName>
    </recommendedName>
</protein>
<dbReference type="EMBL" id="DSJL01000007">
    <property type="protein sequence ID" value="HEF64565.1"/>
    <property type="molecule type" value="Genomic_DNA"/>
</dbReference>
<accession>A0A7C1JMX8</accession>
<reference evidence="1" key="1">
    <citation type="journal article" date="2020" name="mSystems">
        <title>Genome- and Community-Level Interaction Insights into Carbon Utilization and Element Cycling Functions of Hydrothermarchaeota in Hydrothermal Sediment.</title>
        <authorList>
            <person name="Zhou Z."/>
            <person name="Liu Y."/>
            <person name="Xu W."/>
            <person name="Pan J."/>
            <person name="Luo Z.H."/>
            <person name="Li M."/>
        </authorList>
    </citation>
    <scope>NUCLEOTIDE SEQUENCE [LARGE SCALE GENOMIC DNA]</scope>
    <source>
        <strain evidence="1">SpSt-222</strain>
    </source>
</reference>
<proteinExistence type="predicted"/>
<comment type="caution">
    <text evidence="1">The sequence shown here is derived from an EMBL/GenBank/DDBJ whole genome shotgun (WGS) entry which is preliminary data.</text>
</comment>
<sequence length="178" mass="18576">MFVIATFLVGMVALLAYWLAYVHYPRFALPPLDVGLVFPLAVLAGLASLFSPCSFPLLLATFGTGATVSRPQPQGGLYWRVLGVAIGASTFFAVLGILVGLGAGKIVVGVTFPSLPGRLLRTLVGLVLLALAAAQIGVWTFPLGWLSRWGRQIVRRTGVASFGQAVLGGIGYSVAGFG</sequence>
<organism evidence="1">
    <name type="scientific">Thermomicrobium roseum</name>
    <dbReference type="NCBI Taxonomy" id="500"/>
    <lineage>
        <taxon>Bacteria</taxon>
        <taxon>Pseudomonadati</taxon>
        <taxon>Thermomicrobiota</taxon>
        <taxon>Thermomicrobia</taxon>
        <taxon>Thermomicrobiales</taxon>
        <taxon>Thermomicrobiaceae</taxon>
        <taxon>Thermomicrobium</taxon>
    </lineage>
</organism>
<evidence type="ECO:0008006" key="2">
    <source>
        <dbReference type="Google" id="ProtNLM"/>
    </source>
</evidence>
<dbReference type="AlphaFoldDB" id="A0A7C1JMX8"/>
<gene>
    <name evidence="1" type="ORF">ENP47_03010</name>
</gene>